<evidence type="ECO:0000256" key="1">
    <source>
        <dbReference type="ARBA" id="ARBA00004162"/>
    </source>
</evidence>
<keyword evidence="5" id="KW-0677">Repeat</keyword>
<reference evidence="13" key="1">
    <citation type="submission" date="2025-08" db="UniProtKB">
        <authorList>
            <consortium name="RefSeq"/>
        </authorList>
    </citation>
    <scope>IDENTIFICATION</scope>
</reference>
<dbReference type="Proteomes" id="UP000515203">
    <property type="component" value="Unplaced"/>
</dbReference>
<evidence type="ECO:0000256" key="3">
    <source>
        <dbReference type="ARBA" id="ARBA00022692"/>
    </source>
</evidence>
<dbReference type="GO" id="GO:0005886">
    <property type="term" value="C:plasma membrane"/>
    <property type="evidence" value="ECO:0007669"/>
    <property type="project" value="UniProtKB-SubCell"/>
</dbReference>
<keyword evidence="10" id="KW-0393">Immunoglobulin domain</keyword>
<keyword evidence="8" id="KW-1015">Disulfide bond</keyword>
<evidence type="ECO:0000256" key="9">
    <source>
        <dbReference type="ARBA" id="ARBA00023180"/>
    </source>
</evidence>
<dbReference type="GO" id="GO:0002764">
    <property type="term" value="P:immune response-regulating signaling pathway"/>
    <property type="evidence" value="ECO:0007669"/>
    <property type="project" value="TreeGrafter"/>
</dbReference>
<feature type="non-terminal residue" evidence="13">
    <location>
        <position position="1"/>
    </location>
</feature>
<evidence type="ECO:0000256" key="5">
    <source>
        <dbReference type="ARBA" id="ARBA00022737"/>
    </source>
</evidence>
<gene>
    <name evidence="13" type="primary">LOC111814453</name>
</gene>
<comment type="subcellular location">
    <subcellularLocation>
        <location evidence="1">Cell membrane</location>
        <topology evidence="1">Single-pass membrane protein</topology>
    </subcellularLocation>
</comment>
<dbReference type="InterPro" id="IPR003599">
    <property type="entry name" value="Ig_sub"/>
</dbReference>
<dbReference type="InterPro" id="IPR007110">
    <property type="entry name" value="Ig-like_dom"/>
</dbReference>
<dbReference type="InterPro" id="IPR013783">
    <property type="entry name" value="Ig-like_fold"/>
</dbReference>
<evidence type="ECO:0000256" key="4">
    <source>
        <dbReference type="ARBA" id="ARBA00022729"/>
    </source>
</evidence>
<evidence type="ECO:0000256" key="6">
    <source>
        <dbReference type="ARBA" id="ARBA00022989"/>
    </source>
</evidence>
<dbReference type="InterPro" id="IPR036179">
    <property type="entry name" value="Ig-like_dom_sf"/>
</dbReference>
<dbReference type="InterPro" id="IPR013151">
    <property type="entry name" value="Immunoglobulin_dom"/>
</dbReference>
<evidence type="ECO:0000256" key="2">
    <source>
        <dbReference type="ARBA" id="ARBA00022475"/>
    </source>
</evidence>
<dbReference type="InterPro" id="IPR003598">
    <property type="entry name" value="Ig_sub2"/>
</dbReference>
<protein>
    <submittedName>
        <fullName evidence="13">Leukocyte immunoglobulin-like receptor subfamily A member 6</fullName>
    </submittedName>
</protein>
<name>A0A6P6DUT8_OCTDE</name>
<keyword evidence="4" id="KW-0732">Signal</keyword>
<evidence type="ECO:0000313" key="12">
    <source>
        <dbReference type="Proteomes" id="UP000515203"/>
    </source>
</evidence>
<feature type="domain" description="Ig-like" evidence="11">
    <location>
        <begin position="106"/>
        <end position="200"/>
    </location>
</feature>
<dbReference type="InterPro" id="IPR050412">
    <property type="entry name" value="Ig-like_Receptors_ImmuneReg"/>
</dbReference>
<dbReference type="PANTHER" id="PTHR11738">
    <property type="entry name" value="MHC CLASS I NK CELL RECEPTOR"/>
    <property type="match status" value="1"/>
</dbReference>
<keyword evidence="9" id="KW-0325">Glycoprotein</keyword>
<dbReference type="SUPFAM" id="SSF48726">
    <property type="entry name" value="Immunoglobulin"/>
    <property type="match status" value="2"/>
</dbReference>
<dbReference type="RefSeq" id="XP_023563731.1">
    <property type="nucleotide sequence ID" value="XM_023707963.1"/>
</dbReference>
<keyword evidence="3" id="KW-0812">Transmembrane</keyword>
<evidence type="ECO:0000259" key="11">
    <source>
        <dbReference type="PROSITE" id="PS50835"/>
    </source>
</evidence>
<keyword evidence="12" id="KW-1185">Reference proteome</keyword>
<dbReference type="Pfam" id="PF00047">
    <property type="entry name" value="ig"/>
    <property type="match status" value="1"/>
</dbReference>
<dbReference type="OrthoDB" id="9808644at2759"/>
<dbReference type="InParanoid" id="A0A6P6DUT8"/>
<evidence type="ECO:0000256" key="8">
    <source>
        <dbReference type="ARBA" id="ARBA00023157"/>
    </source>
</evidence>
<keyword evidence="6" id="KW-1133">Transmembrane helix</keyword>
<dbReference type="Gene3D" id="2.60.40.10">
    <property type="entry name" value="Immunoglobulins"/>
    <property type="match status" value="2"/>
</dbReference>
<dbReference type="PROSITE" id="PS50835">
    <property type="entry name" value="IG_LIKE"/>
    <property type="match status" value="1"/>
</dbReference>
<evidence type="ECO:0000256" key="10">
    <source>
        <dbReference type="ARBA" id="ARBA00023319"/>
    </source>
</evidence>
<evidence type="ECO:0000313" key="13">
    <source>
        <dbReference type="RefSeq" id="XP_023563731.1"/>
    </source>
</evidence>
<dbReference type="GO" id="GO:0032396">
    <property type="term" value="F:inhibitory MHC class I receptor activity"/>
    <property type="evidence" value="ECO:0007669"/>
    <property type="project" value="TreeGrafter"/>
</dbReference>
<dbReference type="Pfam" id="PF13895">
    <property type="entry name" value="Ig_2"/>
    <property type="match status" value="1"/>
</dbReference>
<organism evidence="12 13">
    <name type="scientific">Octodon degus</name>
    <name type="common">Degu</name>
    <name type="synonym">Sciurus degus</name>
    <dbReference type="NCBI Taxonomy" id="10160"/>
    <lineage>
        <taxon>Eukaryota</taxon>
        <taxon>Metazoa</taxon>
        <taxon>Chordata</taxon>
        <taxon>Craniata</taxon>
        <taxon>Vertebrata</taxon>
        <taxon>Euteleostomi</taxon>
        <taxon>Mammalia</taxon>
        <taxon>Eutheria</taxon>
        <taxon>Euarchontoglires</taxon>
        <taxon>Glires</taxon>
        <taxon>Rodentia</taxon>
        <taxon>Hystricomorpha</taxon>
        <taxon>Octodontidae</taxon>
        <taxon>Octodon</taxon>
    </lineage>
</organism>
<proteinExistence type="predicted"/>
<dbReference type="PANTHER" id="PTHR11738:SF179">
    <property type="entry name" value="LEUKOCYTE IMMUNOGLOBULIN-LIKE RECEPTOR SUBFAMILY A MEMBER 5"/>
    <property type="match status" value="1"/>
</dbReference>
<dbReference type="AlphaFoldDB" id="A0A6P6DUT8"/>
<dbReference type="FunFam" id="2.60.40.10:FF:000049">
    <property type="entry name" value="Leukocyte immunoglobulin-like receptor subfamily B member 1"/>
    <property type="match status" value="2"/>
</dbReference>
<dbReference type="SMART" id="SM00408">
    <property type="entry name" value="IGc2"/>
    <property type="match status" value="2"/>
</dbReference>
<sequence>PSGLSRKPSLQQGPILATGQNLTLHCRSDLSYDRFTLSKEGVGDLSQRLGWQPQPGLSQADFFLGPVGRSHGGRYRCYGGRSLSSEWSAPSDPLDILIPGQLPATPSLSVHPGPTVSSGENVTLLCQSRNPMDTFLLSKEGAADAPLSLRSVSQAQQFRAEFSFGAASSALGGTYRCYGSWDSSPHLLSQPSEPLELTVSGAHG</sequence>
<keyword evidence="7" id="KW-0472">Membrane</keyword>
<dbReference type="GO" id="GO:0019221">
    <property type="term" value="P:cytokine-mediated signaling pathway"/>
    <property type="evidence" value="ECO:0007669"/>
    <property type="project" value="TreeGrafter"/>
</dbReference>
<accession>A0A6P6DUT8</accession>
<dbReference type="SMART" id="SM00409">
    <property type="entry name" value="IG"/>
    <property type="match status" value="2"/>
</dbReference>
<dbReference type="GeneID" id="111814453"/>
<keyword evidence="2" id="KW-1003">Cell membrane</keyword>
<evidence type="ECO:0000256" key="7">
    <source>
        <dbReference type="ARBA" id="ARBA00023136"/>
    </source>
</evidence>